<sequence length="341" mass="35535">MKLYYRPIVQTDASRPADALPLAGGWGWFTHAEKLSREGSLGLIPARDLPEEVAFRLSAPRAPVAGLDLSRPRIMGILNVTPDSFSDGGRFDAAQAAIARARDLAAAGADILDIGGESTRPGAAKVPVAEEIARTAPVIAALRDGGYRTPVSIDTRKAAVAAAALTAGAGLVNDVTAMDFDPAMAATVAGQGAPVCLMHAQGDPATMQIAPHYEDVLLDVYDYLEARIAAAEAAGIPRDRILTDPGIGFGKTIGHNLTLLRGLSLFHGLGCAILLGVSRKGFIGRIGGAGEARDRMPGTLAVTLAGIAQGAQIHRVHDVAEIAQGLRLWTAINHKNEGNEQ</sequence>
<comment type="catalytic activity">
    <reaction evidence="1">
        <text>(7,8-dihydropterin-6-yl)methyl diphosphate + 4-aminobenzoate = 7,8-dihydropteroate + diphosphate</text>
        <dbReference type="Rhea" id="RHEA:19949"/>
        <dbReference type="ChEBI" id="CHEBI:17836"/>
        <dbReference type="ChEBI" id="CHEBI:17839"/>
        <dbReference type="ChEBI" id="CHEBI:33019"/>
        <dbReference type="ChEBI" id="CHEBI:72950"/>
        <dbReference type="EC" id="2.5.1.15"/>
    </reaction>
</comment>
<accession>A0A443JTT7</accession>
<dbReference type="EC" id="2.5.1.15" evidence="5 12"/>
<comment type="function">
    <text evidence="12">Catalyzes the condensation of para-aminobenzoate (pABA) with 6-hydroxymethyl-7,8-dihydropterin diphosphate (DHPt-PP) to form 7,8-dihydropteroate (H2Pte), the immediate precursor of folate derivatives.</text>
</comment>
<dbReference type="EMBL" id="SAUZ01000002">
    <property type="protein sequence ID" value="RWR23909.1"/>
    <property type="molecule type" value="Genomic_DNA"/>
</dbReference>
<evidence type="ECO:0000256" key="12">
    <source>
        <dbReference type="RuleBase" id="RU361205"/>
    </source>
</evidence>
<dbReference type="InterPro" id="IPR011005">
    <property type="entry name" value="Dihydropteroate_synth-like_sf"/>
</dbReference>
<dbReference type="GO" id="GO:0004156">
    <property type="term" value="F:dihydropteroate synthase activity"/>
    <property type="evidence" value="ECO:0007669"/>
    <property type="project" value="UniProtKB-EC"/>
</dbReference>
<dbReference type="FunFam" id="3.20.20.20:FF:000006">
    <property type="entry name" value="Dihydropteroate synthase"/>
    <property type="match status" value="1"/>
</dbReference>
<dbReference type="InterPro" id="IPR045031">
    <property type="entry name" value="DHP_synth-like"/>
</dbReference>
<dbReference type="NCBIfam" id="TIGR01496">
    <property type="entry name" value="DHPS"/>
    <property type="match status" value="1"/>
</dbReference>
<comment type="caution">
    <text evidence="14">The sequence shown here is derived from an EMBL/GenBank/DDBJ whole genome shotgun (WGS) entry which is preliminary data.</text>
</comment>
<dbReference type="PANTHER" id="PTHR20941">
    <property type="entry name" value="FOLATE SYNTHESIS PROTEINS"/>
    <property type="match status" value="1"/>
</dbReference>
<keyword evidence="7 12" id="KW-0808">Transferase</keyword>
<dbReference type="Pfam" id="PF00809">
    <property type="entry name" value="Pterin_bind"/>
    <property type="match status" value="1"/>
</dbReference>
<dbReference type="Proteomes" id="UP000284476">
    <property type="component" value="Unassembled WGS sequence"/>
</dbReference>
<reference evidence="14 15" key="2">
    <citation type="submission" date="2019-01" db="EMBL/GenBank/DDBJ databases">
        <authorList>
            <person name="Li Y."/>
        </authorList>
    </citation>
    <scope>NUCLEOTIDE SEQUENCE [LARGE SCALE GENOMIC DNA]</scope>
    <source>
        <strain evidence="14 15">SK2B-1</strain>
    </source>
</reference>
<dbReference type="PROSITE" id="PS50972">
    <property type="entry name" value="PTERIN_BINDING"/>
    <property type="match status" value="1"/>
</dbReference>
<name>A0A443JTT7_9RHOB</name>
<evidence type="ECO:0000256" key="11">
    <source>
        <dbReference type="ARBA" id="ARBA00030193"/>
    </source>
</evidence>
<evidence type="ECO:0000313" key="15">
    <source>
        <dbReference type="Proteomes" id="UP000284476"/>
    </source>
</evidence>
<protein>
    <recommendedName>
        <fullName evidence="6 12">Dihydropteroate synthase</fullName>
        <shortName evidence="12">DHPS</shortName>
        <ecNumber evidence="5 12">2.5.1.15</ecNumber>
    </recommendedName>
    <alternativeName>
        <fullName evidence="11 12">Dihydropteroate pyrophosphorylase</fullName>
    </alternativeName>
</protein>
<keyword evidence="8 12" id="KW-0479">Metal-binding</keyword>
<evidence type="ECO:0000256" key="1">
    <source>
        <dbReference type="ARBA" id="ARBA00000012"/>
    </source>
</evidence>
<comment type="cofactor">
    <cofactor evidence="2 12">
        <name>Mg(2+)</name>
        <dbReference type="ChEBI" id="CHEBI:18420"/>
    </cofactor>
</comment>
<dbReference type="AlphaFoldDB" id="A0A443JTT7"/>
<reference evidence="14 15" key="1">
    <citation type="submission" date="2019-01" db="EMBL/GenBank/DDBJ databases">
        <title>Sinorhodobacter populi sp. nov. isolated from the symptomatic bark tissue of Populus euramericana canker.</title>
        <authorList>
            <person name="Xu G."/>
        </authorList>
    </citation>
    <scope>NUCLEOTIDE SEQUENCE [LARGE SCALE GENOMIC DNA]</scope>
    <source>
        <strain evidence="14 15">SK2B-1</strain>
    </source>
</reference>
<dbReference type="InterPro" id="IPR000489">
    <property type="entry name" value="Pterin-binding_dom"/>
</dbReference>
<dbReference type="UniPathway" id="UPA00077">
    <property type="reaction ID" value="UER00156"/>
</dbReference>
<evidence type="ECO:0000256" key="6">
    <source>
        <dbReference type="ARBA" id="ARBA00016919"/>
    </source>
</evidence>
<evidence type="ECO:0000256" key="5">
    <source>
        <dbReference type="ARBA" id="ARBA00012458"/>
    </source>
</evidence>
<gene>
    <name evidence="14" type="primary">folP</name>
    <name evidence="14" type="ORF">D2T30_01995</name>
</gene>
<comment type="similarity">
    <text evidence="4 12">Belongs to the DHPS family.</text>
</comment>
<proteinExistence type="inferred from homology"/>
<evidence type="ECO:0000256" key="7">
    <source>
        <dbReference type="ARBA" id="ARBA00022679"/>
    </source>
</evidence>
<evidence type="ECO:0000256" key="8">
    <source>
        <dbReference type="ARBA" id="ARBA00022723"/>
    </source>
</evidence>
<evidence type="ECO:0000256" key="10">
    <source>
        <dbReference type="ARBA" id="ARBA00022909"/>
    </source>
</evidence>
<dbReference type="GO" id="GO:0046872">
    <property type="term" value="F:metal ion binding"/>
    <property type="evidence" value="ECO:0007669"/>
    <property type="project" value="UniProtKB-KW"/>
</dbReference>
<dbReference type="SUPFAM" id="SSF51717">
    <property type="entry name" value="Dihydropteroate synthetase-like"/>
    <property type="match status" value="1"/>
</dbReference>
<evidence type="ECO:0000313" key="14">
    <source>
        <dbReference type="EMBL" id="RWR23909.1"/>
    </source>
</evidence>
<dbReference type="GO" id="GO:0046656">
    <property type="term" value="P:folic acid biosynthetic process"/>
    <property type="evidence" value="ECO:0007669"/>
    <property type="project" value="UniProtKB-KW"/>
</dbReference>
<dbReference type="Gene3D" id="3.20.20.20">
    <property type="entry name" value="Dihydropteroate synthase-like"/>
    <property type="match status" value="1"/>
</dbReference>
<keyword evidence="10 12" id="KW-0289">Folate biosynthesis</keyword>
<evidence type="ECO:0000259" key="13">
    <source>
        <dbReference type="PROSITE" id="PS50972"/>
    </source>
</evidence>
<dbReference type="InterPro" id="IPR006390">
    <property type="entry name" value="DHP_synth_dom"/>
</dbReference>
<dbReference type="RefSeq" id="WP_128207428.1">
    <property type="nucleotide sequence ID" value="NZ_JBHRSO010000011.1"/>
</dbReference>
<dbReference type="PROSITE" id="PS00793">
    <property type="entry name" value="DHPS_2"/>
    <property type="match status" value="1"/>
</dbReference>
<evidence type="ECO:0000256" key="4">
    <source>
        <dbReference type="ARBA" id="ARBA00009503"/>
    </source>
</evidence>
<evidence type="ECO:0000256" key="3">
    <source>
        <dbReference type="ARBA" id="ARBA00004763"/>
    </source>
</evidence>
<keyword evidence="9 12" id="KW-0460">Magnesium</keyword>
<feature type="domain" description="Pterin-binding" evidence="13">
    <location>
        <begin position="72"/>
        <end position="327"/>
    </location>
</feature>
<dbReference type="PROSITE" id="PS00792">
    <property type="entry name" value="DHPS_1"/>
    <property type="match status" value="1"/>
</dbReference>
<dbReference type="GO" id="GO:0005829">
    <property type="term" value="C:cytosol"/>
    <property type="evidence" value="ECO:0007669"/>
    <property type="project" value="TreeGrafter"/>
</dbReference>
<dbReference type="PANTHER" id="PTHR20941:SF1">
    <property type="entry name" value="FOLIC ACID SYNTHESIS PROTEIN FOL1"/>
    <property type="match status" value="1"/>
</dbReference>
<organism evidence="14 15">
    <name type="scientific">Paenirhodobacter populi</name>
    <dbReference type="NCBI Taxonomy" id="2306993"/>
    <lineage>
        <taxon>Bacteria</taxon>
        <taxon>Pseudomonadati</taxon>
        <taxon>Pseudomonadota</taxon>
        <taxon>Alphaproteobacteria</taxon>
        <taxon>Rhodobacterales</taxon>
        <taxon>Rhodobacter group</taxon>
        <taxon>Paenirhodobacter</taxon>
    </lineage>
</organism>
<evidence type="ECO:0000256" key="9">
    <source>
        <dbReference type="ARBA" id="ARBA00022842"/>
    </source>
</evidence>
<evidence type="ECO:0000256" key="2">
    <source>
        <dbReference type="ARBA" id="ARBA00001946"/>
    </source>
</evidence>
<dbReference type="CDD" id="cd00739">
    <property type="entry name" value="DHPS"/>
    <property type="match status" value="1"/>
</dbReference>
<comment type="pathway">
    <text evidence="3 12">Cofactor biosynthesis; tetrahydrofolate biosynthesis; 7,8-dihydrofolate from 2-amino-4-hydroxy-6-hydroxymethyl-7,8-dihydropteridine diphosphate and 4-aminobenzoate: step 1/2.</text>
</comment>
<dbReference type="GO" id="GO:0046654">
    <property type="term" value="P:tetrahydrofolate biosynthetic process"/>
    <property type="evidence" value="ECO:0007669"/>
    <property type="project" value="UniProtKB-UniPathway"/>
</dbReference>